<evidence type="ECO:0000256" key="3">
    <source>
        <dbReference type="PROSITE-ProRule" id="PRU01331"/>
    </source>
</evidence>
<dbReference type="EMBL" id="FNAB01000004">
    <property type="protein sequence ID" value="SDD34345.1"/>
    <property type="molecule type" value="Genomic_DNA"/>
</dbReference>
<evidence type="ECO:0000313" key="6">
    <source>
        <dbReference type="EMBL" id="SDD34345.1"/>
    </source>
</evidence>
<sequence length="444" mass="47362">MLSVPRSPSTTGTPLDPRDRVIGSVVDMSGISRAKVMPAARLSTFASAGAGASPSWCVFCVDDHIAFTPSFSAVGDLRLRIRPDQLRDLGQGSHWAPADLVDQDGSPYGACPRSALRRAVHRLGEVDLEARIGHEIEFCLFDALPADEWSAYGLTAALAAESFVRDLVEAADRAGLAIEQVHAEYGPNQFEVSLSPTDPVSAADDSVLARILVSRAARAHGMRASFSPFPTLDGAGNGAHQHLSLSRRGRPALSGGDGPHGLTATGRGAVAGLVRALPALMLVLAGSTLSHHRLRPNTWAGAFACWGLENREAAVRLCADTPGNPHGAHLEVKPIDPSANPYLASTAVLGAALAGIATDLPLPGEVTVNPDQLSEEERRALGVEAMPTEPDEMLDRFRSSRLAGELFDPLVLEALYAVRNYELTEYRDKPPQEVVDRLRFAWTM</sequence>
<dbReference type="GO" id="GO:0006542">
    <property type="term" value="P:glutamine biosynthetic process"/>
    <property type="evidence" value="ECO:0007669"/>
    <property type="project" value="InterPro"/>
</dbReference>
<dbReference type="PROSITE" id="PS51987">
    <property type="entry name" value="GS_CATALYTIC"/>
    <property type="match status" value="1"/>
</dbReference>
<evidence type="ECO:0000256" key="4">
    <source>
        <dbReference type="RuleBase" id="RU000384"/>
    </source>
</evidence>
<evidence type="ECO:0000256" key="2">
    <source>
        <dbReference type="ARBA" id="ARBA00022598"/>
    </source>
</evidence>
<dbReference type="SUPFAM" id="SSF55931">
    <property type="entry name" value="Glutamine synthetase/guanido kinase"/>
    <property type="match status" value="1"/>
</dbReference>
<keyword evidence="2" id="KW-0436">Ligase</keyword>
<dbReference type="Gene3D" id="3.10.20.70">
    <property type="entry name" value="Glutamine synthetase, N-terminal domain"/>
    <property type="match status" value="1"/>
</dbReference>
<dbReference type="SMART" id="SM01230">
    <property type="entry name" value="Gln-synt_C"/>
    <property type="match status" value="1"/>
</dbReference>
<dbReference type="InterPro" id="IPR036651">
    <property type="entry name" value="Gln_synt_N_sf"/>
</dbReference>
<organism evidence="6 7">
    <name type="scientific">Rhodococcus tukisamuensis</name>
    <dbReference type="NCBI Taxonomy" id="168276"/>
    <lineage>
        <taxon>Bacteria</taxon>
        <taxon>Bacillati</taxon>
        <taxon>Actinomycetota</taxon>
        <taxon>Actinomycetes</taxon>
        <taxon>Mycobacteriales</taxon>
        <taxon>Nocardiaceae</taxon>
        <taxon>Rhodococcus</taxon>
    </lineage>
</organism>
<evidence type="ECO:0000313" key="7">
    <source>
        <dbReference type="Proteomes" id="UP000199417"/>
    </source>
</evidence>
<keyword evidence="7" id="KW-1185">Reference proteome</keyword>
<evidence type="ECO:0000259" key="5">
    <source>
        <dbReference type="PROSITE" id="PS51987"/>
    </source>
</evidence>
<name>A0A1G6U1B7_9NOCA</name>
<dbReference type="Gene3D" id="3.30.590.10">
    <property type="entry name" value="Glutamine synthetase/guanido kinase, catalytic domain"/>
    <property type="match status" value="1"/>
</dbReference>
<accession>A0A1G6U1B7</accession>
<dbReference type="AlphaFoldDB" id="A0A1G6U1B7"/>
<dbReference type="PANTHER" id="PTHR43785:SF12">
    <property type="entry name" value="TYPE-1 GLUTAMINE SYNTHETASE 2"/>
    <property type="match status" value="1"/>
</dbReference>
<evidence type="ECO:0000256" key="1">
    <source>
        <dbReference type="ARBA" id="ARBA00009897"/>
    </source>
</evidence>
<feature type="domain" description="GS catalytic" evidence="5">
    <location>
        <begin position="112"/>
        <end position="444"/>
    </location>
</feature>
<dbReference type="Proteomes" id="UP000199417">
    <property type="component" value="Unassembled WGS sequence"/>
</dbReference>
<dbReference type="STRING" id="168276.SAMN05444580_10416"/>
<dbReference type="Pfam" id="PF00120">
    <property type="entry name" value="Gln-synt_C"/>
    <property type="match status" value="1"/>
</dbReference>
<proteinExistence type="inferred from homology"/>
<reference evidence="6 7" key="1">
    <citation type="submission" date="2016-10" db="EMBL/GenBank/DDBJ databases">
        <authorList>
            <person name="de Groot N.N."/>
        </authorList>
    </citation>
    <scope>NUCLEOTIDE SEQUENCE [LARGE SCALE GENOMIC DNA]</scope>
    <source>
        <strain evidence="6 7">JCM 11308</strain>
    </source>
</reference>
<dbReference type="InterPro" id="IPR014746">
    <property type="entry name" value="Gln_synth/guanido_kin_cat_dom"/>
</dbReference>
<dbReference type="GO" id="GO:0004356">
    <property type="term" value="F:glutamine synthetase activity"/>
    <property type="evidence" value="ECO:0007669"/>
    <property type="project" value="InterPro"/>
</dbReference>
<dbReference type="PANTHER" id="PTHR43785">
    <property type="entry name" value="GAMMA-GLUTAMYLPUTRESCINE SYNTHETASE"/>
    <property type="match status" value="1"/>
</dbReference>
<protein>
    <submittedName>
        <fullName evidence="6">Glutamine synthetase</fullName>
    </submittedName>
</protein>
<comment type="similarity">
    <text evidence="1 3 4">Belongs to the glutamine synthetase family.</text>
</comment>
<dbReference type="RefSeq" id="WP_072844787.1">
    <property type="nucleotide sequence ID" value="NZ_FNAB01000004.1"/>
</dbReference>
<gene>
    <name evidence="6" type="ORF">SAMN05444580_10416</name>
</gene>
<dbReference type="InterPro" id="IPR008146">
    <property type="entry name" value="Gln_synth_cat_dom"/>
</dbReference>